<evidence type="ECO:0000313" key="1">
    <source>
        <dbReference type="EMBL" id="RHF81996.1"/>
    </source>
</evidence>
<reference evidence="1 2" key="1">
    <citation type="submission" date="2018-08" db="EMBL/GenBank/DDBJ databases">
        <title>A genome reference for cultivated species of the human gut microbiota.</title>
        <authorList>
            <person name="Zou Y."/>
            <person name="Xue W."/>
            <person name="Luo G."/>
        </authorList>
    </citation>
    <scope>NUCLEOTIDE SEQUENCE [LARGE SCALE GENOMIC DNA]</scope>
    <source>
        <strain evidence="1 2">AM23-3</strain>
    </source>
</reference>
<accession>A0A414QMI0</accession>
<dbReference type="RefSeq" id="WP_118199291.1">
    <property type="nucleotide sequence ID" value="NZ_QRHO01000018.1"/>
</dbReference>
<name>A0A414QMI0_9FIRM</name>
<dbReference type="EMBL" id="QRHO01000018">
    <property type="protein sequence ID" value="RHF81996.1"/>
    <property type="molecule type" value="Genomic_DNA"/>
</dbReference>
<proteinExistence type="predicted"/>
<sequence>MNRYERTIKMLNDGYSVAEISRELKQSESTTYRYISICRNEKESSFTVQRHNPKELENFVKRGMQTSQIAKIYGVSKCTVSNWCRRDGIPTPTEWKQQHLQGFNADRHLCKTCKYRMRDNLMKGHGANYNYIGITGESRKCDACICDKYVLGKSKKRKIKEG</sequence>
<evidence type="ECO:0000313" key="2">
    <source>
        <dbReference type="Proteomes" id="UP000284579"/>
    </source>
</evidence>
<gene>
    <name evidence="1" type="ORF">DW656_11970</name>
</gene>
<protein>
    <submittedName>
        <fullName evidence="1">Uncharacterized protein</fullName>
    </submittedName>
</protein>
<dbReference type="AlphaFoldDB" id="A0A414QMI0"/>
<comment type="caution">
    <text evidence="1">The sequence shown here is derived from an EMBL/GenBank/DDBJ whole genome shotgun (WGS) entry which is preliminary data.</text>
</comment>
<organism evidence="1 2">
    <name type="scientific">Coprococcus comes</name>
    <dbReference type="NCBI Taxonomy" id="410072"/>
    <lineage>
        <taxon>Bacteria</taxon>
        <taxon>Bacillati</taxon>
        <taxon>Bacillota</taxon>
        <taxon>Clostridia</taxon>
        <taxon>Lachnospirales</taxon>
        <taxon>Lachnospiraceae</taxon>
        <taxon>Coprococcus</taxon>
    </lineage>
</organism>
<dbReference type="Proteomes" id="UP000284579">
    <property type="component" value="Unassembled WGS sequence"/>
</dbReference>